<feature type="compositionally biased region" description="Polar residues" evidence="15">
    <location>
        <begin position="1253"/>
        <end position="1282"/>
    </location>
</feature>
<comment type="subcellular location">
    <subcellularLocation>
        <location evidence="1">Nucleus</location>
    </subcellularLocation>
</comment>
<dbReference type="FunFam" id="3.30.160.60:FF:001172">
    <property type="entry name" value="Zinc finger protein rotund"/>
    <property type="match status" value="1"/>
</dbReference>
<evidence type="ECO:0000256" key="8">
    <source>
        <dbReference type="ARBA" id="ARBA00022771"/>
    </source>
</evidence>
<keyword evidence="4 14" id="KW-0813">Transport</keyword>
<comment type="caution">
    <text evidence="17">The sequence shown here is derived from an EMBL/GenBank/DDBJ whole genome shotgun (WGS) entry which is preliminary data.</text>
</comment>
<organism evidence="17 18">
    <name type="scientific">Argiope bruennichi</name>
    <name type="common">Wasp spider</name>
    <name type="synonym">Aranea bruennichi</name>
    <dbReference type="NCBI Taxonomy" id="94029"/>
    <lineage>
        <taxon>Eukaryota</taxon>
        <taxon>Metazoa</taxon>
        <taxon>Ecdysozoa</taxon>
        <taxon>Arthropoda</taxon>
        <taxon>Chelicerata</taxon>
        <taxon>Arachnida</taxon>
        <taxon>Araneae</taxon>
        <taxon>Araneomorphae</taxon>
        <taxon>Entelegynae</taxon>
        <taxon>Araneoidea</taxon>
        <taxon>Araneidae</taxon>
        <taxon>Argiope</taxon>
    </lineage>
</organism>
<evidence type="ECO:0000256" key="3">
    <source>
        <dbReference type="ARBA" id="ARBA00010470"/>
    </source>
</evidence>
<proteinExistence type="inferred from homology"/>
<evidence type="ECO:0000256" key="2">
    <source>
        <dbReference type="ARBA" id="ARBA00006991"/>
    </source>
</evidence>
<evidence type="ECO:0000256" key="5">
    <source>
        <dbReference type="ARBA" id="ARBA00022483"/>
    </source>
</evidence>
<evidence type="ECO:0000256" key="9">
    <source>
        <dbReference type="ARBA" id="ARBA00022833"/>
    </source>
</evidence>
<dbReference type="FunFam" id="3.30.160.60:FF:000158">
    <property type="entry name" value="Zinc finger protein 362"/>
    <property type="match status" value="1"/>
</dbReference>
<evidence type="ECO:0000256" key="15">
    <source>
        <dbReference type="SAM" id="MobiDB-lite"/>
    </source>
</evidence>
<keyword evidence="12" id="KW-0539">Nucleus</keyword>
<evidence type="ECO:0000259" key="16">
    <source>
        <dbReference type="PROSITE" id="PS50157"/>
    </source>
</evidence>
<evidence type="ECO:0000256" key="12">
    <source>
        <dbReference type="ARBA" id="ARBA00023242"/>
    </source>
</evidence>
<evidence type="ECO:0000313" key="17">
    <source>
        <dbReference type="EMBL" id="KAF8796096.1"/>
    </source>
</evidence>
<comment type="similarity">
    <text evidence="3 14">Belongs to the SEC8 family.</text>
</comment>
<evidence type="ECO:0000313" key="18">
    <source>
        <dbReference type="Proteomes" id="UP000807504"/>
    </source>
</evidence>
<protein>
    <recommendedName>
        <fullName evidence="14">Exocyst complex component Sec8</fullName>
    </recommendedName>
</protein>
<sequence length="1394" mass="158460">MSSEALPNLISELMSSKCDGDRLRTRARFEQHSEILDAKLNHLIKSHSPDLSRILESTSKSIQVVSTAKEKCRALKERIISCKEILQCKRDDLRRLWLESLEHKYVYQILEEIGRLRKIPATVNDHLAHKKYLQATEILVSSLSILEEDLRDTEGLKNLRCELHRLIDRLYSVFLEELTQELYMSTFHTVFQGKHDVGFEEVTYEKVFSSEIVKNSTKSIDFNVAYVTTLLECMSLMGKIPETVEILKEECQNELMKIVHKLSKYMYDIIQKSTDTPVLDLPVKQGQQFLVDLLETITGHFRQISLNNKIFLHILGKSSFHSELEEICYQMADIYSNMQGVIEYFVTNYLEIQPVSTLPRQNLSVFSNSQNISDLSDFFLPKNYTDGKCLMLFKFRNSSQGLIGNRKKVTYDNLREKELQLKNSAGDRNSKKLTLVCKPSLRNITYMFDSIKTFVSEIESALDIEPGDHCPLHAFIFDCANNFLDQVNSEINRILENASLNLESWSVSTLPDNTSDREGSEKQILTSTVILNDNLKELQKLLSNLPDYSNHFLQLIYYVILDYKDLVHKVFKSLFDEEQNILSVSWAKDRDIRRLLKSFSNWKFLSVAESGEIIESPEDIRLRNKEESELLIRNLHSEEHESWEIINDCTVLFNLAVLQESLQWFSEQLLTFVEDFKYGSRETHQERPEGAAELHALNAATGLKKLAKEYEDFSDVCLLALHLEVRAHCFHHLLSNNTTEDDPSQAWETSIKSLTDDLMKIDETLVSVLSPKEMKYVFEGLGELIASILIHSVSDTTKVNESLVKRMHRGIFAIQCCLSNITMTREVSLERARQYIQLLNQTCDEILNDILEEGAMFKEHEYASIFRLVLDKAASQRFIEPSDLERSLLDPYDSRNIEENLQGNVDSSQIPNLFGNHGNANNANPANANNTNNSSSRVNNHSGQMPPLQVPKKSMLPQMGPPQDAVAMGPLPTKMSPQHQNPNDMNPSANGSTGRKYQCKMCPQIFGSKADLQLHTQIHMRNAKPYKCSQCSKTFANSSYLSQHTRIHLGIKPYRCEICHRKFTQLSHLQQHIRTHTGDKPYKCRYPNCNKAFSQLSNLQSHSRCHQTDKPYKCNSCYKCFTEEAALLEHIPKHKESKHLKTHICQFCGKSYTQETYLAKHMQKHADRMDKHSSMMNSLVLGPMASVQQFQPDVLWQKAIHAKVVENVANLGDEHGGPNSSVAAMAAVVASSQRRGGGMDTSLQTHLMDPSRLGQQVDSEQENRMNSNNNQSCDRNDLMSSSQGLYDSQPSMSIANNNNGVKSSSAFTPIQTGLLPISSAGNQLNISGTSSSSRTYFPYADSINFKNSHASEVKTVSSSFPNQLISLRQIRSYASMPGIPSVDHPISLKGKGPN</sequence>
<dbReference type="GO" id="GO:0008270">
    <property type="term" value="F:zinc ion binding"/>
    <property type="evidence" value="ECO:0007669"/>
    <property type="project" value="UniProtKB-KW"/>
</dbReference>
<reference evidence="17" key="1">
    <citation type="journal article" date="2020" name="bioRxiv">
        <title>Chromosome-level reference genome of the European wasp spider Argiope bruennichi: a resource for studies on range expansion and evolutionary adaptation.</title>
        <authorList>
            <person name="Sheffer M.M."/>
            <person name="Hoppe A."/>
            <person name="Krehenwinkel H."/>
            <person name="Uhl G."/>
            <person name="Kuss A.W."/>
            <person name="Jensen L."/>
            <person name="Jensen C."/>
            <person name="Gillespie R.G."/>
            <person name="Hoff K.J."/>
            <person name="Prost S."/>
        </authorList>
    </citation>
    <scope>NUCLEOTIDE SEQUENCE</scope>
</reference>
<feature type="region of interest" description="Disordered" evidence="15">
    <location>
        <begin position="1234"/>
        <end position="1282"/>
    </location>
</feature>
<dbReference type="InterPro" id="IPR036236">
    <property type="entry name" value="Znf_C2H2_sf"/>
</dbReference>
<dbReference type="GO" id="GO:0015031">
    <property type="term" value="P:protein transport"/>
    <property type="evidence" value="ECO:0007669"/>
    <property type="project" value="UniProtKB-KW"/>
</dbReference>
<feature type="domain" description="C2H2-type" evidence="16">
    <location>
        <begin position="997"/>
        <end position="1024"/>
    </location>
</feature>
<feature type="domain" description="C2H2-type" evidence="16">
    <location>
        <begin position="1054"/>
        <end position="1081"/>
    </location>
</feature>
<feature type="domain" description="C2H2-type" evidence="16">
    <location>
        <begin position="1082"/>
        <end position="1111"/>
    </location>
</feature>
<reference evidence="17" key="2">
    <citation type="submission" date="2020-06" db="EMBL/GenBank/DDBJ databases">
        <authorList>
            <person name="Sheffer M."/>
        </authorList>
    </citation>
    <scope>NUCLEOTIDE SEQUENCE</scope>
</reference>
<dbReference type="GO" id="GO:0006612">
    <property type="term" value="P:protein targeting to membrane"/>
    <property type="evidence" value="ECO:0007669"/>
    <property type="project" value="UniProtKB-UniRule"/>
</dbReference>
<evidence type="ECO:0000256" key="6">
    <source>
        <dbReference type="ARBA" id="ARBA00022723"/>
    </source>
</evidence>
<keyword evidence="6" id="KW-0479">Metal-binding</keyword>
<dbReference type="InterPro" id="IPR007191">
    <property type="entry name" value="Sec8_exocyst_N"/>
</dbReference>
<name>A0A8T0FZK0_ARGBR</name>
<keyword evidence="9" id="KW-0862">Zinc</keyword>
<comment type="similarity">
    <text evidence="2">Belongs to the krueppel C2H2-type zinc-finger protein family.</text>
</comment>
<evidence type="ECO:0000256" key="13">
    <source>
        <dbReference type="PROSITE-ProRule" id="PRU00042"/>
    </source>
</evidence>
<dbReference type="GO" id="GO:0032584">
    <property type="term" value="C:growth cone membrane"/>
    <property type="evidence" value="ECO:0007669"/>
    <property type="project" value="TreeGrafter"/>
</dbReference>
<dbReference type="GO" id="GO:0045202">
    <property type="term" value="C:synapse"/>
    <property type="evidence" value="ECO:0007669"/>
    <property type="project" value="TreeGrafter"/>
</dbReference>
<dbReference type="GO" id="GO:0000145">
    <property type="term" value="C:exocyst"/>
    <property type="evidence" value="ECO:0007669"/>
    <property type="project" value="UniProtKB-UniRule"/>
</dbReference>
<feature type="region of interest" description="Disordered" evidence="15">
    <location>
        <begin position="911"/>
        <end position="983"/>
    </location>
</feature>
<dbReference type="PROSITE" id="PS50157">
    <property type="entry name" value="ZINC_FINGER_C2H2_2"/>
    <property type="match status" value="6"/>
</dbReference>
<dbReference type="GO" id="GO:0090522">
    <property type="term" value="P:vesicle tethering involved in exocytosis"/>
    <property type="evidence" value="ECO:0007669"/>
    <property type="project" value="UniProtKB-UniRule"/>
</dbReference>
<comment type="function">
    <text evidence="14">Component of the exocyst complex involved in the docking of exocytic vesicles with fusion sites on the plasma membrane.</text>
</comment>
<accession>A0A8T0FZK0</accession>
<gene>
    <name evidence="17" type="ORF">HNY73_000517</name>
</gene>
<dbReference type="GO" id="GO:0030154">
    <property type="term" value="P:cell differentiation"/>
    <property type="evidence" value="ECO:0007669"/>
    <property type="project" value="UniProtKB-ARBA"/>
</dbReference>
<dbReference type="Gene3D" id="3.30.160.60">
    <property type="entry name" value="Classic Zinc Finger"/>
    <property type="match status" value="4"/>
</dbReference>
<feature type="domain" description="C2H2-type" evidence="16">
    <location>
        <begin position="1143"/>
        <end position="1170"/>
    </location>
</feature>
<feature type="domain" description="C2H2-type" evidence="16">
    <location>
        <begin position="1112"/>
        <end position="1139"/>
    </location>
</feature>
<dbReference type="InterPro" id="IPR013087">
    <property type="entry name" value="Znf_C2H2_type"/>
</dbReference>
<dbReference type="Pfam" id="PF00096">
    <property type="entry name" value="zf-C2H2"/>
    <property type="match status" value="4"/>
</dbReference>
<dbReference type="Pfam" id="PF04048">
    <property type="entry name" value="Sec8_N"/>
    <property type="match status" value="1"/>
</dbReference>
<dbReference type="InterPro" id="IPR039682">
    <property type="entry name" value="Sec8/EXOC4"/>
</dbReference>
<feature type="domain" description="C2H2-type" evidence="16">
    <location>
        <begin position="1026"/>
        <end position="1053"/>
    </location>
</feature>
<feature type="compositionally biased region" description="Low complexity" evidence="15">
    <location>
        <begin position="919"/>
        <end position="942"/>
    </location>
</feature>
<evidence type="ECO:0000256" key="11">
    <source>
        <dbReference type="ARBA" id="ARBA00023163"/>
    </source>
</evidence>
<evidence type="ECO:0000256" key="4">
    <source>
        <dbReference type="ARBA" id="ARBA00022448"/>
    </source>
</evidence>
<evidence type="ECO:0000256" key="14">
    <source>
        <dbReference type="RuleBase" id="RU367079"/>
    </source>
</evidence>
<keyword evidence="14" id="KW-0653">Protein transport</keyword>
<evidence type="ECO:0000256" key="1">
    <source>
        <dbReference type="ARBA" id="ARBA00004123"/>
    </source>
</evidence>
<dbReference type="SUPFAM" id="SSF57667">
    <property type="entry name" value="beta-beta-alpha zinc fingers"/>
    <property type="match status" value="4"/>
</dbReference>
<keyword evidence="18" id="KW-1185">Reference proteome</keyword>
<dbReference type="PANTHER" id="PTHR14146">
    <property type="entry name" value="EXOCYST COMPLEX COMPONENT 4"/>
    <property type="match status" value="1"/>
</dbReference>
<dbReference type="SMART" id="SM00355">
    <property type="entry name" value="ZnF_C2H2"/>
    <property type="match status" value="6"/>
</dbReference>
<dbReference type="PANTHER" id="PTHR14146:SF0">
    <property type="entry name" value="EXOCYST COMPLEX COMPONENT 4"/>
    <property type="match status" value="1"/>
</dbReference>
<keyword evidence="8 13" id="KW-0863">Zinc-finger</keyword>
<dbReference type="GO" id="GO:0009653">
    <property type="term" value="P:anatomical structure morphogenesis"/>
    <property type="evidence" value="ECO:0007669"/>
    <property type="project" value="UniProtKB-ARBA"/>
</dbReference>
<dbReference type="GO" id="GO:0006893">
    <property type="term" value="P:Golgi to plasma membrane transport"/>
    <property type="evidence" value="ECO:0007669"/>
    <property type="project" value="TreeGrafter"/>
</dbReference>
<dbReference type="PROSITE" id="PS00028">
    <property type="entry name" value="ZINC_FINGER_C2H2_1"/>
    <property type="match status" value="5"/>
</dbReference>
<evidence type="ECO:0000256" key="7">
    <source>
        <dbReference type="ARBA" id="ARBA00022737"/>
    </source>
</evidence>
<keyword evidence="11" id="KW-0804">Transcription</keyword>
<keyword evidence="5 14" id="KW-0268">Exocytosis</keyword>
<dbReference type="GO" id="GO:0048731">
    <property type="term" value="P:system development"/>
    <property type="evidence" value="ECO:0007669"/>
    <property type="project" value="UniProtKB-ARBA"/>
</dbReference>
<dbReference type="GO" id="GO:0006904">
    <property type="term" value="P:vesicle docking involved in exocytosis"/>
    <property type="evidence" value="ECO:0007669"/>
    <property type="project" value="InterPro"/>
</dbReference>
<keyword evidence="10" id="KW-0805">Transcription regulation</keyword>
<dbReference type="EMBL" id="JABXBU010000001">
    <property type="protein sequence ID" value="KAF8796096.1"/>
    <property type="molecule type" value="Genomic_DNA"/>
</dbReference>
<dbReference type="Proteomes" id="UP000807504">
    <property type="component" value="Unassembled WGS sequence"/>
</dbReference>
<dbReference type="GO" id="GO:0007268">
    <property type="term" value="P:chemical synaptic transmission"/>
    <property type="evidence" value="ECO:0007669"/>
    <property type="project" value="TreeGrafter"/>
</dbReference>
<dbReference type="GO" id="GO:0005634">
    <property type="term" value="C:nucleus"/>
    <property type="evidence" value="ECO:0007669"/>
    <property type="project" value="UniProtKB-SubCell"/>
</dbReference>
<dbReference type="FunFam" id="3.30.160.60:FF:000648">
    <property type="entry name" value="Zinc finger protein rotund"/>
    <property type="match status" value="1"/>
</dbReference>
<keyword evidence="7" id="KW-0677">Repeat</keyword>
<evidence type="ECO:0000256" key="10">
    <source>
        <dbReference type="ARBA" id="ARBA00023015"/>
    </source>
</evidence>